<dbReference type="AlphaFoldDB" id="A0A562V7Z1"/>
<feature type="transmembrane region" description="Helical" evidence="8">
    <location>
        <begin position="217"/>
        <end position="241"/>
    </location>
</feature>
<gene>
    <name evidence="9" type="ORF">JN12_03596</name>
</gene>
<dbReference type="Proteomes" id="UP000319449">
    <property type="component" value="Unassembled WGS sequence"/>
</dbReference>
<keyword evidence="10" id="KW-1185">Reference proteome</keyword>
<dbReference type="Pfam" id="PF03547">
    <property type="entry name" value="Mem_trans"/>
    <property type="match status" value="2"/>
</dbReference>
<evidence type="ECO:0000256" key="3">
    <source>
        <dbReference type="ARBA" id="ARBA00022448"/>
    </source>
</evidence>
<dbReference type="Gene3D" id="1.20.1530.20">
    <property type="match status" value="1"/>
</dbReference>
<reference evidence="9 10" key="1">
    <citation type="submission" date="2019-07" db="EMBL/GenBank/DDBJ databases">
        <title>Genomic Encyclopedia of Archaeal and Bacterial Type Strains, Phase II (KMG-II): from individual species to whole genera.</title>
        <authorList>
            <person name="Goeker M."/>
        </authorList>
    </citation>
    <scope>NUCLEOTIDE SEQUENCE [LARGE SCALE GENOMIC DNA]</scope>
    <source>
        <strain evidence="9 10">ATCC BAA-1139</strain>
    </source>
</reference>
<feature type="transmembrane region" description="Helical" evidence="8">
    <location>
        <begin position="276"/>
        <end position="296"/>
    </location>
</feature>
<evidence type="ECO:0000256" key="5">
    <source>
        <dbReference type="ARBA" id="ARBA00022692"/>
    </source>
</evidence>
<dbReference type="EMBL" id="VLLN01000032">
    <property type="protein sequence ID" value="TWJ14025.1"/>
    <property type="molecule type" value="Genomic_DNA"/>
</dbReference>
<feature type="transmembrane region" description="Helical" evidence="8">
    <location>
        <begin position="6"/>
        <end position="22"/>
    </location>
</feature>
<feature type="transmembrane region" description="Helical" evidence="8">
    <location>
        <begin position="34"/>
        <end position="55"/>
    </location>
</feature>
<proteinExistence type="inferred from homology"/>
<feature type="transmembrane region" description="Helical" evidence="8">
    <location>
        <begin position="124"/>
        <end position="144"/>
    </location>
</feature>
<keyword evidence="6 8" id="KW-1133">Transmembrane helix</keyword>
<dbReference type="GO" id="GO:0005886">
    <property type="term" value="C:plasma membrane"/>
    <property type="evidence" value="ECO:0007669"/>
    <property type="project" value="UniProtKB-SubCell"/>
</dbReference>
<keyword evidence="3" id="KW-0813">Transport</keyword>
<evidence type="ECO:0000256" key="8">
    <source>
        <dbReference type="SAM" id="Phobius"/>
    </source>
</evidence>
<feature type="transmembrane region" description="Helical" evidence="8">
    <location>
        <begin position="165"/>
        <end position="186"/>
    </location>
</feature>
<feature type="transmembrane region" description="Helical" evidence="8">
    <location>
        <begin position="93"/>
        <end position="112"/>
    </location>
</feature>
<evidence type="ECO:0000256" key="6">
    <source>
        <dbReference type="ARBA" id="ARBA00022989"/>
    </source>
</evidence>
<evidence type="ECO:0000256" key="2">
    <source>
        <dbReference type="ARBA" id="ARBA00010145"/>
    </source>
</evidence>
<keyword evidence="7 8" id="KW-0472">Membrane</keyword>
<sequence length="300" mass="33283">MGDIIEKVLPVILVFFIGYSLKRADILSKKDGDTLLKVFFYVSVPALIFLSVVQMKFSLQLLWLPVIAVMVILTIYVVSHFCGRLLHLDQPSFGVFLVGTLIMNTSFTYPFLMAAKGEESLAQASLFDFGNTALVFTFIYYLACKYGSNSSNFMVMISKFMRSPPLLALLVALFLNLMHFTLPTIATRFFNIIGYMTMPLVMLSLGIYFSPKTARMLPVLSAVCIRTGIGLLLGLFFVYLFDLKGLSRTVVLVCSSAPSGLNTLVFSSMEKLDNEFAASVVSYSVIVGMLLIPLLLQVTH</sequence>
<evidence type="ECO:0000313" key="10">
    <source>
        <dbReference type="Proteomes" id="UP000319449"/>
    </source>
</evidence>
<dbReference type="PANTHER" id="PTHR36838">
    <property type="entry name" value="AUXIN EFFLUX CARRIER FAMILY PROTEIN"/>
    <property type="match status" value="1"/>
</dbReference>
<dbReference type="PANTHER" id="PTHR36838:SF3">
    <property type="entry name" value="TRANSPORTER AUXIN EFFLUX CARRIER EC FAMILY"/>
    <property type="match status" value="1"/>
</dbReference>
<comment type="subcellular location">
    <subcellularLocation>
        <location evidence="1">Cell membrane</location>
        <topology evidence="1">Multi-pass membrane protein</topology>
    </subcellularLocation>
</comment>
<dbReference type="OrthoDB" id="5405318at2"/>
<keyword evidence="4" id="KW-1003">Cell membrane</keyword>
<evidence type="ECO:0000313" key="9">
    <source>
        <dbReference type="EMBL" id="TWJ14025.1"/>
    </source>
</evidence>
<comment type="similarity">
    <text evidence="2">Belongs to the auxin efflux carrier (TC 2.A.69) family.</text>
</comment>
<dbReference type="RefSeq" id="WP_145025343.1">
    <property type="nucleotide sequence ID" value="NZ_VLLN01000032.1"/>
</dbReference>
<keyword evidence="5 8" id="KW-0812">Transmembrane</keyword>
<evidence type="ECO:0008006" key="11">
    <source>
        <dbReference type="Google" id="ProtNLM"/>
    </source>
</evidence>
<feature type="transmembrane region" description="Helical" evidence="8">
    <location>
        <begin position="192"/>
        <end position="210"/>
    </location>
</feature>
<dbReference type="InterPro" id="IPR038770">
    <property type="entry name" value="Na+/solute_symporter_sf"/>
</dbReference>
<comment type="caution">
    <text evidence="9">The sequence shown here is derived from an EMBL/GenBank/DDBJ whole genome shotgun (WGS) entry which is preliminary data.</text>
</comment>
<dbReference type="GO" id="GO:0055085">
    <property type="term" value="P:transmembrane transport"/>
    <property type="evidence" value="ECO:0007669"/>
    <property type="project" value="InterPro"/>
</dbReference>
<organism evidence="9 10">
    <name type="scientific">Geobacter argillaceus</name>
    <dbReference type="NCBI Taxonomy" id="345631"/>
    <lineage>
        <taxon>Bacteria</taxon>
        <taxon>Pseudomonadati</taxon>
        <taxon>Thermodesulfobacteriota</taxon>
        <taxon>Desulfuromonadia</taxon>
        <taxon>Geobacterales</taxon>
        <taxon>Geobacteraceae</taxon>
        <taxon>Geobacter</taxon>
    </lineage>
</organism>
<evidence type="ECO:0000256" key="7">
    <source>
        <dbReference type="ARBA" id="ARBA00023136"/>
    </source>
</evidence>
<dbReference type="InterPro" id="IPR004776">
    <property type="entry name" value="Mem_transp_PIN-like"/>
</dbReference>
<evidence type="ECO:0000256" key="4">
    <source>
        <dbReference type="ARBA" id="ARBA00022475"/>
    </source>
</evidence>
<feature type="transmembrane region" description="Helical" evidence="8">
    <location>
        <begin position="61"/>
        <end position="81"/>
    </location>
</feature>
<name>A0A562V7Z1_9BACT</name>
<protein>
    <recommendedName>
        <fullName evidence="11">AEC family transporter</fullName>
    </recommendedName>
</protein>
<evidence type="ECO:0000256" key="1">
    <source>
        <dbReference type="ARBA" id="ARBA00004651"/>
    </source>
</evidence>
<accession>A0A562V7Z1</accession>